<gene>
    <name evidence="1" type="ORF">SAMN06264868_10183</name>
</gene>
<dbReference type="PANTHER" id="PTHR37804">
    <property type="entry name" value="CDAA REGULATORY PROTEIN CDAR"/>
    <property type="match status" value="1"/>
</dbReference>
<accession>A0AA45WIE9</accession>
<evidence type="ECO:0000313" key="1">
    <source>
        <dbReference type="EMBL" id="SMP00376.1"/>
    </source>
</evidence>
<dbReference type="PANTHER" id="PTHR37804:SF1">
    <property type="entry name" value="CDAA REGULATORY PROTEIN CDAR"/>
    <property type="match status" value="1"/>
</dbReference>
<dbReference type="EMBL" id="FXTX01000001">
    <property type="protein sequence ID" value="SMP00376.1"/>
    <property type="molecule type" value="Genomic_DNA"/>
</dbReference>
<dbReference type="Proteomes" id="UP001157947">
    <property type="component" value="Unassembled WGS sequence"/>
</dbReference>
<dbReference type="InterPro" id="IPR012505">
    <property type="entry name" value="YbbR"/>
</dbReference>
<dbReference type="RefSeq" id="WP_265133536.1">
    <property type="nucleotide sequence ID" value="NZ_FXTX01000001.1"/>
</dbReference>
<organism evidence="1 2">
    <name type="scientific">Venenivibrio stagnispumantis</name>
    <dbReference type="NCBI Taxonomy" id="407998"/>
    <lineage>
        <taxon>Bacteria</taxon>
        <taxon>Pseudomonadati</taxon>
        <taxon>Aquificota</taxon>
        <taxon>Aquificia</taxon>
        <taxon>Aquificales</taxon>
        <taxon>Hydrogenothermaceae</taxon>
        <taxon>Venenivibrio</taxon>
    </lineage>
</organism>
<name>A0AA45WIE9_9AQUI</name>
<keyword evidence="2" id="KW-1185">Reference proteome</keyword>
<evidence type="ECO:0000313" key="2">
    <source>
        <dbReference type="Proteomes" id="UP001157947"/>
    </source>
</evidence>
<reference evidence="1" key="1">
    <citation type="submission" date="2017-05" db="EMBL/GenBank/DDBJ databases">
        <authorList>
            <person name="Varghese N."/>
            <person name="Submissions S."/>
        </authorList>
    </citation>
    <scope>NUCLEOTIDE SEQUENCE</scope>
    <source>
        <strain evidence="1">DSM 18763</strain>
    </source>
</reference>
<protein>
    <submittedName>
        <fullName evidence="1">YbbR-like protein</fullName>
    </submittedName>
</protein>
<comment type="caution">
    <text evidence="1">The sequence shown here is derived from an EMBL/GenBank/DDBJ whole genome shotgun (WGS) entry which is preliminary data.</text>
</comment>
<dbReference type="InterPro" id="IPR053154">
    <property type="entry name" value="c-di-AMP_regulator"/>
</dbReference>
<dbReference type="Pfam" id="PF07949">
    <property type="entry name" value="YbbR"/>
    <property type="match status" value="1"/>
</dbReference>
<dbReference type="AlphaFoldDB" id="A0AA45WIE9"/>
<sequence length="131" mass="15489">MKLKRRLILIKDMIFSNFWYKLISIFVAFLLWLNINSTTKAKFQFYSYVDVINIKDNFVIEKVKPERVSITVREKKTFIKDINISQIQVYVDASNIKEGRNQLKVKVIAPDDFEILDIKPAEVIVYAKKIK</sequence>
<dbReference type="Gene3D" id="2.170.120.30">
    <property type="match status" value="1"/>
</dbReference>
<proteinExistence type="predicted"/>
<dbReference type="CDD" id="cd20206">
    <property type="entry name" value="YbbR"/>
    <property type="match status" value="1"/>
</dbReference>